<organism evidence="1 2">
    <name type="scientific">Novosphingobium subterraneum</name>
    <dbReference type="NCBI Taxonomy" id="48936"/>
    <lineage>
        <taxon>Bacteria</taxon>
        <taxon>Pseudomonadati</taxon>
        <taxon>Pseudomonadota</taxon>
        <taxon>Alphaproteobacteria</taxon>
        <taxon>Sphingomonadales</taxon>
        <taxon>Sphingomonadaceae</taxon>
        <taxon>Novosphingobium</taxon>
    </lineage>
</organism>
<accession>A0A0B8ZPV3</accession>
<keyword evidence="2" id="KW-1185">Reference proteome</keyword>
<dbReference type="EMBL" id="JRVC01000004">
    <property type="protein sequence ID" value="KHS48480.1"/>
    <property type="molecule type" value="Genomic_DNA"/>
</dbReference>
<evidence type="ECO:0008006" key="3">
    <source>
        <dbReference type="Google" id="ProtNLM"/>
    </source>
</evidence>
<dbReference type="AlphaFoldDB" id="A0A0B8ZPV3"/>
<gene>
    <name evidence="1" type="ORF">NJ75_01151</name>
</gene>
<protein>
    <recommendedName>
        <fullName evidence="3">PilZ domain-containing protein</fullName>
    </recommendedName>
</protein>
<dbReference type="Proteomes" id="UP000031338">
    <property type="component" value="Unassembled WGS sequence"/>
</dbReference>
<dbReference type="PATRIC" id="fig|48936.3.peg.1159"/>
<evidence type="ECO:0000313" key="2">
    <source>
        <dbReference type="Proteomes" id="UP000031338"/>
    </source>
</evidence>
<name>A0A0B8ZPV3_9SPHN</name>
<dbReference type="RefSeq" id="WP_039332255.1">
    <property type="nucleotide sequence ID" value="NZ_JRVC01000004.1"/>
</dbReference>
<sequence>MWLENNGTARRSPYSAGVPEGPIPAAYRRGIFRAKVNAHELTGTHAQIECLENLSPGSMVWLTFTGLESRAAIVEESAAFRIRLRFVEPFHPAVLDAILQGRLGVFH</sequence>
<evidence type="ECO:0000313" key="1">
    <source>
        <dbReference type="EMBL" id="KHS48480.1"/>
    </source>
</evidence>
<comment type="caution">
    <text evidence="1">The sequence shown here is derived from an EMBL/GenBank/DDBJ whole genome shotgun (WGS) entry which is preliminary data.</text>
</comment>
<reference evidence="1 2" key="1">
    <citation type="submission" date="2014-10" db="EMBL/GenBank/DDBJ databases">
        <title>Draft genome sequence of Novosphingobium subterraneum DSM 12447.</title>
        <authorList>
            <person name="Gan H.M."/>
            <person name="Gan H.Y."/>
            <person name="Savka M.A."/>
        </authorList>
    </citation>
    <scope>NUCLEOTIDE SEQUENCE [LARGE SCALE GENOMIC DNA]</scope>
    <source>
        <strain evidence="1 2">DSM 12447</strain>
    </source>
</reference>
<proteinExistence type="predicted"/>
<dbReference type="STRING" id="48936.NJ75_01151"/>